<organism evidence="2">
    <name type="scientific">marine sediment metagenome</name>
    <dbReference type="NCBI Taxonomy" id="412755"/>
    <lineage>
        <taxon>unclassified sequences</taxon>
        <taxon>metagenomes</taxon>
        <taxon>ecological metagenomes</taxon>
    </lineage>
</organism>
<dbReference type="InterPro" id="IPR001357">
    <property type="entry name" value="BRCT_dom"/>
</dbReference>
<protein>
    <recommendedName>
        <fullName evidence="1">BRCT domain-containing protein</fullName>
    </recommendedName>
</protein>
<dbReference type="Pfam" id="PF00533">
    <property type="entry name" value="BRCT"/>
    <property type="match status" value="1"/>
</dbReference>
<comment type="caution">
    <text evidence="2">The sequence shown here is derived from an EMBL/GenBank/DDBJ whole genome shotgun (WGS) entry which is preliminary data.</text>
</comment>
<dbReference type="CDD" id="cd17748">
    <property type="entry name" value="BRCT_DNA_ligase_like"/>
    <property type="match status" value="1"/>
</dbReference>
<dbReference type="InterPro" id="IPR036420">
    <property type="entry name" value="BRCT_dom_sf"/>
</dbReference>
<feature type="domain" description="BRCT" evidence="1">
    <location>
        <begin position="1"/>
        <end position="77"/>
    </location>
</feature>
<gene>
    <name evidence="2" type="ORF">S01H4_27702</name>
</gene>
<dbReference type="SMART" id="SM00292">
    <property type="entry name" value="BRCT"/>
    <property type="match status" value="1"/>
</dbReference>
<reference evidence="2" key="1">
    <citation type="journal article" date="2014" name="Front. Microbiol.">
        <title>High frequency of phylogenetically diverse reductive dehalogenase-homologous genes in deep subseafloor sedimentary metagenomes.</title>
        <authorList>
            <person name="Kawai M."/>
            <person name="Futagami T."/>
            <person name="Toyoda A."/>
            <person name="Takaki Y."/>
            <person name="Nishi S."/>
            <person name="Hori S."/>
            <person name="Arai W."/>
            <person name="Tsubouchi T."/>
            <person name="Morono Y."/>
            <person name="Uchiyama I."/>
            <person name="Ito T."/>
            <person name="Fujiyama A."/>
            <person name="Inagaki F."/>
            <person name="Takami H."/>
        </authorList>
    </citation>
    <scope>NUCLEOTIDE SEQUENCE</scope>
    <source>
        <strain evidence="2">Expedition CK06-06</strain>
    </source>
</reference>
<dbReference type="SUPFAM" id="SSF52113">
    <property type="entry name" value="BRCT domain"/>
    <property type="match status" value="1"/>
</dbReference>
<dbReference type="Gene3D" id="3.40.50.10190">
    <property type="entry name" value="BRCT domain"/>
    <property type="match status" value="1"/>
</dbReference>
<name>X1BCJ9_9ZZZZ</name>
<evidence type="ECO:0000259" key="1">
    <source>
        <dbReference type="PROSITE" id="PS50172"/>
    </source>
</evidence>
<dbReference type="PROSITE" id="PS50172">
    <property type="entry name" value="BRCT"/>
    <property type="match status" value="1"/>
</dbReference>
<proteinExistence type="predicted"/>
<accession>X1BCJ9</accession>
<dbReference type="AlphaFoldDB" id="X1BCJ9"/>
<evidence type="ECO:0000313" key="2">
    <source>
        <dbReference type="EMBL" id="GAG78932.1"/>
    </source>
</evidence>
<dbReference type="EMBL" id="BART01013599">
    <property type="protein sequence ID" value="GAG78932.1"/>
    <property type="molecule type" value="Genomic_DNA"/>
</dbReference>
<sequence length="77" mass="8187">MPFQGKKFVFTGGLSSISRPDASDLVKQVGGIVASSVGKDIDYVVAGGKPGSKYKKAEKLGLNIINEEKFKELVGKK</sequence>